<name>A0A0P1HBW7_9RHOB</name>
<dbReference type="InterPro" id="IPR052159">
    <property type="entry name" value="Competence_DNA_uptake"/>
</dbReference>
<organism evidence="9 10">
    <name type="scientific">Leisingera aquaemixtae</name>
    <dbReference type="NCBI Taxonomy" id="1396826"/>
    <lineage>
        <taxon>Bacteria</taxon>
        <taxon>Pseudomonadati</taxon>
        <taxon>Pseudomonadota</taxon>
        <taxon>Alphaproteobacteria</taxon>
        <taxon>Rhodobacterales</taxon>
        <taxon>Roseobacteraceae</taxon>
        <taxon>Leisingera</taxon>
    </lineage>
</organism>
<dbReference type="STRING" id="1396826.PHA8399_03066"/>
<feature type="transmembrane region" description="Helical" evidence="6">
    <location>
        <begin position="371"/>
        <end position="392"/>
    </location>
</feature>
<feature type="transmembrane region" description="Helical" evidence="6">
    <location>
        <begin position="56"/>
        <end position="74"/>
    </location>
</feature>
<dbReference type="AlphaFoldDB" id="A0A0P1HBW7"/>
<feature type="transmembrane region" description="Helical" evidence="6">
    <location>
        <begin position="438"/>
        <end position="467"/>
    </location>
</feature>
<evidence type="ECO:0000313" key="10">
    <source>
        <dbReference type="Proteomes" id="UP000051326"/>
    </source>
</evidence>
<evidence type="ECO:0000259" key="7">
    <source>
        <dbReference type="Pfam" id="PF03772"/>
    </source>
</evidence>
<keyword evidence="5 6" id="KW-0472">Membrane</keyword>
<evidence type="ECO:0000313" key="9">
    <source>
        <dbReference type="EMBL" id="CUI00926.1"/>
    </source>
</evidence>
<feature type="transmembrane region" description="Helical" evidence="6">
    <location>
        <begin position="32"/>
        <end position="50"/>
    </location>
</feature>
<evidence type="ECO:0000256" key="1">
    <source>
        <dbReference type="ARBA" id="ARBA00004651"/>
    </source>
</evidence>
<gene>
    <name evidence="9" type="ORF">PHA8399_03066</name>
</gene>
<dbReference type="InterPro" id="IPR025405">
    <property type="entry name" value="DUF4131"/>
</dbReference>
<dbReference type="EMBL" id="CYSR01000030">
    <property type="protein sequence ID" value="CUI00926.1"/>
    <property type="molecule type" value="Genomic_DNA"/>
</dbReference>
<feature type="transmembrane region" description="Helical" evidence="6">
    <location>
        <begin position="334"/>
        <end position="364"/>
    </location>
</feature>
<feature type="domain" description="DUF4131" evidence="8">
    <location>
        <begin position="56"/>
        <end position="207"/>
    </location>
</feature>
<reference evidence="9 10" key="1">
    <citation type="submission" date="2015-09" db="EMBL/GenBank/DDBJ databases">
        <authorList>
            <consortium name="Swine Surveillance"/>
        </authorList>
    </citation>
    <scope>NUCLEOTIDE SEQUENCE [LARGE SCALE GENOMIC DNA]</scope>
    <source>
        <strain evidence="9 10">CECT 8399</strain>
    </source>
</reference>
<keyword evidence="4 6" id="KW-1133">Transmembrane helix</keyword>
<evidence type="ECO:0000256" key="3">
    <source>
        <dbReference type="ARBA" id="ARBA00022692"/>
    </source>
</evidence>
<dbReference type="InterPro" id="IPR004477">
    <property type="entry name" value="ComEC_N"/>
</dbReference>
<feature type="domain" description="ComEC/Rec2-related protein" evidence="7">
    <location>
        <begin position="246"/>
        <end position="522"/>
    </location>
</feature>
<dbReference type="Proteomes" id="UP000051326">
    <property type="component" value="Unassembled WGS sequence"/>
</dbReference>
<evidence type="ECO:0000259" key="8">
    <source>
        <dbReference type="Pfam" id="PF13567"/>
    </source>
</evidence>
<accession>A0A0P1HBW7</accession>
<dbReference type="NCBIfam" id="TIGR00360">
    <property type="entry name" value="ComEC_N-term"/>
    <property type="match status" value="1"/>
</dbReference>
<feature type="transmembrane region" description="Helical" evidence="6">
    <location>
        <begin position="308"/>
        <end position="328"/>
    </location>
</feature>
<dbReference type="GO" id="GO:0005886">
    <property type="term" value="C:plasma membrane"/>
    <property type="evidence" value="ECO:0007669"/>
    <property type="project" value="UniProtKB-SubCell"/>
</dbReference>
<feature type="transmembrane region" description="Helical" evidence="6">
    <location>
        <begin position="267"/>
        <end position="296"/>
    </location>
</feature>
<keyword evidence="3 6" id="KW-0812">Transmembrane</keyword>
<keyword evidence="2" id="KW-1003">Cell membrane</keyword>
<feature type="transmembrane region" description="Helical" evidence="6">
    <location>
        <begin position="404"/>
        <end position="426"/>
    </location>
</feature>
<comment type="subcellular location">
    <subcellularLocation>
        <location evidence="1">Cell membrane</location>
        <topology evidence="1">Multi-pass membrane protein</topology>
    </subcellularLocation>
</comment>
<dbReference type="PANTHER" id="PTHR30619:SF1">
    <property type="entry name" value="RECOMBINATION PROTEIN 2"/>
    <property type="match status" value="1"/>
</dbReference>
<dbReference type="Pfam" id="PF03772">
    <property type="entry name" value="Competence"/>
    <property type="match status" value="1"/>
</dbReference>
<sequence length="704" mass="73500">MFPPVYRARRRGASMRLSAAIADLLQAQRGHLFPWIPVFLGTGIGAYFSLKSEPGWAVYAGLAAAGLLLALLAVQRRPLAFLCWAPAFAAAGLCLAGARAHWVAAPVLEFRYYGPVEGRVGSVGRPPTDALRMTLDQVRLDRVPAAKTPARVRISLTGQDAVPPPGALVMTTAHLLPPQGPAEPGGFDFRRHAWFKQLGGLGYTRAPVLLAGAPGDSVPVERLRRAMAQHLQQRIPGETGGFAAALTAGDRSGVGEQTLTALRQSNLAHLLAISGLHMGLLTGFVFAAVRVLFCLVPPLALRWPVRKLAALAALAAGAGYLLLSGGNVATERAFVMVAVMLGAVLLNRRAITLRAVALAALIVLLRRPESLLSPGFQMSFAATAALVAVFAALRDGGVPLGPGWLRPVAALVISSAVAGAATAPFAAAHFNTLPHYGLIANLLAVPVMGTVVIPAAVLALCLLPAGLEGIGLTVMRWGMDWILGVARTVSGFEGAVSHVTAPDSAVLPLFASGMVFAVIWQGRLRLAGLLPAAAALWIWSGAERPPVIIAGSGGLIGVMESDGRALSRAKGQGFTAEIWLENDGDAASQPEAAARWKVRDGALPVWHGAGVRLVHAPGKRKLLQASNCKESDIVVSTVAAAAPAGCLVLTPDILRQTGSIAVRPDGRLLTARAATGMRLWSGWQPEGPEVRRLRRLLGAAAASQ</sequence>
<dbReference type="Pfam" id="PF13567">
    <property type="entry name" value="DUF4131"/>
    <property type="match status" value="1"/>
</dbReference>
<evidence type="ECO:0000256" key="6">
    <source>
        <dbReference type="SAM" id="Phobius"/>
    </source>
</evidence>
<evidence type="ECO:0000256" key="5">
    <source>
        <dbReference type="ARBA" id="ARBA00023136"/>
    </source>
</evidence>
<protein>
    <submittedName>
        <fullName evidence="9">ComEC family competence protein</fullName>
    </submittedName>
</protein>
<evidence type="ECO:0000256" key="4">
    <source>
        <dbReference type="ARBA" id="ARBA00022989"/>
    </source>
</evidence>
<dbReference type="PANTHER" id="PTHR30619">
    <property type="entry name" value="DNA INTERNALIZATION/COMPETENCE PROTEIN COMEC/REC2"/>
    <property type="match status" value="1"/>
</dbReference>
<evidence type="ECO:0000256" key="2">
    <source>
        <dbReference type="ARBA" id="ARBA00022475"/>
    </source>
</evidence>
<feature type="transmembrane region" description="Helical" evidence="6">
    <location>
        <begin position="81"/>
        <end position="102"/>
    </location>
</feature>
<proteinExistence type="predicted"/>